<dbReference type="Gene3D" id="1.10.10.10">
    <property type="entry name" value="Winged helix-like DNA-binding domain superfamily/Winged helix DNA-binding domain"/>
    <property type="match status" value="1"/>
</dbReference>
<evidence type="ECO:0000313" key="5">
    <source>
        <dbReference type="EMBL" id="MFD1152153.1"/>
    </source>
</evidence>
<protein>
    <submittedName>
        <fullName evidence="5">GntR family transcriptional regulator</fullName>
    </submittedName>
</protein>
<dbReference type="InterPro" id="IPR036390">
    <property type="entry name" value="WH_DNA-bd_sf"/>
</dbReference>
<dbReference type="InterPro" id="IPR011663">
    <property type="entry name" value="UTRA"/>
</dbReference>
<dbReference type="SMART" id="SM00866">
    <property type="entry name" value="UTRA"/>
    <property type="match status" value="1"/>
</dbReference>
<dbReference type="InterPro" id="IPR036388">
    <property type="entry name" value="WH-like_DNA-bd_sf"/>
</dbReference>
<dbReference type="EMBL" id="JBHTLK010000331">
    <property type="protein sequence ID" value="MFD1152153.1"/>
    <property type="molecule type" value="Genomic_DNA"/>
</dbReference>
<evidence type="ECO:0000256" key="3">
    <source>
        <dbReference type="ARBA" id="ARBA00023163"/>
    </source>
</evidence>
<dbReference type="SUPFAM" id="SSF64288">
    <property type="entry name" value="Chorismate lyase-like"/>
    <property type="match status" value="1"/>
</dbReference>
<dbReference type="InterPro" id="IPR028978">
    <property type="entry name" value="Chorismate_lyase_/UTRA_dom_sf"/>
</dbReference>
<reference evidence="6" key="1">
    <citation type="journal article" date="2019" name="Int. J. Syst. Evol. Microbiol.">
        <title>The Global Catalogue of Microorganisms (GCM) 10K type strain sequencing project: providing services to taxonomists for standard genome sequencing and annotation.</title>
        <authorList>
            <consortium name="The Broad Institute Genomics Platform"/>
            <consortium name="The Broad Institute Genome Sequencing Center for Infectious Disease"/>
            <person name="Wu L."/>
            <person name="Ma J."/>
        </authorList>
    </citation>
    <scope>NUCLEOTIDE SEQUENCE [LARGE SCALE GENOMIC DNA]</scope>
    <source>
        <strain evidence="6">CCUG 60214</strain>
    </source>
</reference>
<dbReference type="PRINTS" id="PR00035">
    <property type="entry name" value="HTHGNTR"/>
</dbReference>
<accession>A0ABW3R560</accession>
<organism evidence="5 6">
    <name type="scientific">Saccharothrix hoggarensis</name>
    <dbReference type="NCBI Taxonomy" id="913853"/>
    <lineage>
        <taxon>Bacteria</taxon>
        <taxon>Bacillati</taxon>
        <taxon>Actinomycetota</taxon>
        <taxon>Actinomycetes</taxon>
        <taxon>Pseudonocardiales</taxon>
        <taxon>Pseudonocardiaceae</taxon>
        <taxon>Saccharothrix</taxon>
    </lineage>
</organism>
<dbReference type="InterPro" id="IPR050679">
    <property type="entry name" value="Bact_HTH_transcr_reg"/>
</dbReference>
<dbReference type="PROSITE" id="PS50949">
    <property type="entry name" value="HTH_GNTR"/>
    <property type="match status" value="1"/>
</dbReference>
<evidence type="ECO:0000259" key="4">
    <source>
        <dbReference type="PROSITE" id="PS50949"/>
    </source>
</evidence>
<keyword evidence="6" id="KW-1185">Reference proteome</keyword>
<dbReference type="Proteomes" id="UP001597168">
    <property type="component" value="Unassembled WGS sequence"/>
</dbReference>
<dbReference type="Pfam" id="PF07702">
    <property type="entry name" value="UTRA"/>
    <property type="match status" value="1"/>
</dbReference>
<proteinExistence type="predicted"/>
<comment type="caution">
    <text evidence="5">The sequence shown here is derived from an EMBL/GenBank/DDBJ whole genome shotgun (WGS) entry which is preliminary data.</text>
</comment>
<gene>
    <name evidence="5" type="ORF">ACFQ3T_33875</name>
</gene>
<evidence type="ECO:0000256" key="1">
    <source>
        <dbReference type="ARBA" id="ARBA00023015"/>
    </source>
</evidence>
<dbReference type="SMART" id="SM00345">
    <property type="entry name" value="HTH_GNTR"/>
    <property type="match status" value="1"/>
</dbReference>
<keyword evidence="1" id="KW-0805">Transcription regulation</keyword>
<sequence>MRVGSSTVDHGRRTGREYDTRVPKYLAIYRVLAERIADGRYPADAPLPAQRELVEEFDVSLMTVRQAIQALEADGLLETRHGVGTFVRRPAFAYGLTGLRSLSQDLVEQGIELRTEVLASGLVVPPADVSARLGVPAGREVLSVERLRSTDAGPLLLQTSYLPAAVGTRIGVESLHHQSLYLLLAETGTPVREASETIQAVALTAEQARALRCEPGSPALLSCRLSRGEDGAPLVDDRALLVGDATVITADRAATGTNLAYSADAAVRSVPPPPATPAGPRHG</sequence>
<dbReference type="CDD" id="cd07377">
    <property type="entry name" value="WHTH_GntR"/>
    <property type="match status" value="1"/>
</dbReference>
<dbReference type="PANTHER" id="PTHR44846:SF1">
    <property type="entry name" value="MANNOSYL-D-GLYCERATE TRANSPORT_METABOLISM SYSTEM REPRESSOR MNGR-RELATED"/>
    <property type="match status" value="1"/>
</dbReference>
<feature type="domain" description="HTH gntR-type" evidence="4">
    <location>
        <begin position="22"/>
        <end position="90"/>
    </location>
</feature>
<evidence type="ECO:0000313" key="6">
    <source>
        <dbReference type="Proteomes" id="UP001597168"/>
    </source>
</evidence>
<dbReference type="RefSeq" id="WP_380729790.1">
    <property type="nucleotide sequence ID" value="NZ_JBHTLK010000331.1"/>
</dbReference>
<keyword evidence="2" id="KW-0238">DNA-binding</keyword>
<dbReference type="Gene3D" id="3.40.1410.10">
    <property type="entry name" value="Chorismate lyase-like"/>
    <property type="match status" value="1"/>
</dbReference>
<dbReference type="InterPro" id="IPR000524">
    <property type="entry name" value="Tscrpt_reg_HTH_GntR"/>
</dbReference>
<dbReference type="SUPFAM" id="SSF46785">
    <property type="entry name" value="Winged helix' DNA-binding domain"/>
    <property type="match status" value="1"/>
</dbReference>
<dbReference type="PANTHER" id="PTHR44846">
    <property type="entry name" value="MANNOSYL-D-GLYCERATE TRANSPORT/METABOLISM SYSTEM REPRESSOR MNGR-RELATED"/>
    <property type="match status" value="1"/>
</dbReference>
<dbReference type="Pfam" id="PF00392">
    <property type="entry name" value="GntR"/>
    <property type="match status" value="1"/>
</dbReference>
<evidence type="ECO:0000256" key="2">
    <source>
        <dbReference type="ARBA" id="ARBA00023125"/>
    </source>
</evidence>
<name>A0ABW3R560_9PSEU</name>
<keyword evidence="3" id="KW-0804">Transcription</keyword>